<dbReference type="InterPro" id="IPR042177">
    <property type="entry name" value="Cell/Rod_1"/>
</dbReference>
<dbReference type="EMBL" id="SLYB01000012">
    <property type="protein sequence ID" value="TCP94991.1"/>
    <property type="molecule type" value="Genomic_DNA"/>
</dbReference>
<proteinExistence type="inferred from homology"/>
<dbReference type="InterPro" id="IPR007221">
    <property type="entry name" value="MreC"/>
</dbReference>
<keyword evidence="9" id="KW-1185">Reference proteome</keyword>
<gene>
    <name evidence="8" type="ORF">EDC44_11250</name>
</gene>
<dbReference type="GO" id="GO:0005886">
    <property type="term" value="C:plasma membrane"/>
    <property type="evidence" value="ECO:0007669"/>
    <property type="project" value="TreeGrafter"/>
</dbReference>
<evidence type="ECO:0000256" key="3">
    <source>
        <dbReference type="ARBA" id="ARBA00022960"/>
    </source>
</evidence>
<evidence type="ECO:0000313" key="8">
    <source>
        <dbReference type="EMBL" id="TCP94991.1"/>
    </source>
</evidence>
<evidence type="ECO:0000259" key="7">
    <source>
        <dbReference type="Pfam" id="PF04085"/>
    </source>
</evidence>
<evidence type="ECO:0000256" key="1">
    <source>
        <dbReference type="ARBA" id="ARBA00009369"/>
    </source>
</evidence>
<comment type="caution">
    <text evidence="8">The sequence shown here is derived from an EMBL/GenBank/DDBJ whole genome shotgun (WGS) entry which is preliminary data.</text>
</comment>
<feature type="region of interest" description="Disordered" evidence="6">
    <location>
        <begin position="303"/>
        <end position="356"/>
    </location>
</feature>
<sequence>MKPIFGKAPPLGLRLALAIIASTALILSDGQTNTMIKARSFMETAVGSLYYLANTPRTVLDGVSDNLVDTNKLQIENKVLKDQLREKNADLLLLDQLKVENQRLRLLLNSPLRQDEYKKIGEVLTAETDTYRQQVVMNQGQNDGAYVGQPVIDEKGVIGQIISVGEQTSRVLLLTDVTHSLPVQVLRNDVRLIASGTGRTDELRLENVPRSTDIEKGDLLVTSGLGGRFPEGYPVATIESVSRDGQNYFATVTAKPLASLERLRYILLLWPTGEESRKANSLSPEDVRNAVKQRMANQQGVIKEKVLESHDKEAEEHPHSASDITDPADLAPPNYESLPVDVEDIRDNKTNKQGTE</sequence>
<reference evidence="8 9" key="1">
    <citation type="submission" date="2019-03" db="EMBL/GenBank/DDBJ databases">
        <title>Genomic Encyclopedia of Type Strains, Phase IV (KMG-IV): sequencing the most valuable type-strain genomes for metagenomic binning, comparative biology and taxonomic classification.</title>
        <authorList>
            <person name="Goeker M."/>
        </authorList>
    </citation>
    <scope>NUCLEOTIDE SEQUENCE [LARGE SCALE GENOMIC DNA]</scope>
    <source>
        <strain evidence="8 9">DSM 28404</strain>
    </source>
</reference>
<dbReference type="PANTHER" id="PTHR34138:SF1">
    <property type="entry name" value="CELL SHAPE-DETERMINING PROTEIN MREC"/>
    <property type="match status" value="1"/>
</dbReference>
<feature type="compositionally biased region" description="Basic and acidic residues" evidence="6">
    <location>
        <begin position="343"/>
        <end position="356"/>
    </location>
</feature>
<dbReference type="InterPro" id="IPR042175">
    <property type="entry name" value="Cell/Rod_MreC_2"/>
</dbReference>
<evidence type="ECO:0000256" key="4">
    <source>
        <dbReference type="ARBA" id="ARBA00032089"/>
    </source>
</evidence>
<dbReference type="FunFam" id="2.40.10.350:FF:000002">
    <property type="entry name" value="Cell shape-determining protein MreC"/>
    <property type="match status" value="1"/>
</dbReference>
<protein>
    <recommendedName>
        <fullName evidence="2">Cell shape-determining protein MreC</fullName>
    </recommendedName>
    <alternativeName>
        <fullName evidence="4">Cell shape protein MreC</fullName>
    </alternativeName>
    <alternativeName>
        <fullName evidence="5">Rod shape-determining protein MreC</fullName>
    </alternativeName>
</protein>
<evidence type="ECO:0000313" key="9">
    <source>
        <dbReference type="Proteomes" id="UP000295763"/>
    </source>
</evidence>
<name>A0A4R2T104_9PAST</name>
<dbReference type="OrthoDB" id="9808025at2"/>
<dbReference type="Gene3D" id="2.40.10.340">
    <property type="entry name" value="Rod shape-determining protein MreC, domain 1"/>
    <property type="match status" value="1"/>
</dbReference>
<dbReference type="RefSeq" id="WP_131976836.1">
    <property type="nucleotide sequence ID" value="NZ_SLYB01000012.1"/>
</dbReference>
<dbReference type="PANTHER" id="PTHR34138">
    <property type="entry name" value="CELL SHAPE-DETERMINING PROTEIN MREC"/>
    <property type="match status" value="1"/>
</dbReference>
<comment type="similarity">
    <text evidence="1">Belongs to the MreC family.</text>
</comment>
<evidence type="ECO:0000256" key="5">
    <source>
        <dbReference type="ARBA" id="ARBA00080576"/>
    </source>
</evidence>
<accession>A0A4R2T104</accession>
<dbReference type="AlphaFoldDB" id="A0A4R2T104"/>
<feature type="compositionally biased region" description="Basic and acidic residues" evidence="6">
    <location>
        <begin position="303"/>
        <end position="320"/>
    </location>
</feature>
<dbReference type="GO" id="GO:0008360">
    <property type="term" value="P:regulation of cell shape"/>
    <property type="evidence" value="ECO:0007669"/>
    <property type="project" value="UniProtKB-KW"/>
</dbReference>
<dbReference type="NCBIfam" id="TIGR00219">
    <property type="entry name" value="mreC"/>
    <property type="match status" value="1"/>
</dbReference>
<dbReference type="Pfam" id="PF04085">
    <property type="entry name" value="MreC"/>
    <property type="match status" value="1"/>
</dbReference>
<keyword evidence="3" id="KW-0133">Cell shape</keyword>
<organism evidence="8 9">
    <name type="scientific">Cricetibacter osteomyelitidis</name>
    <dbReference type="NCBI Taxonomy" id="1521931"/>
    <lineage>
        <taxon>Bacteria</taxon>
        <taxon>Pseudomonadati</taxon>
        <taxon>Pseudomonadota</taxon>
        <taxon>Gammaproteobacteria</taxon>
        <taxon>Pasteurellales</taxon>
        <taxon>Pasteurellaceae</taxon>
        <taxon>Cricetibacter</taxon>
    </lineage>
</organism>
<evidence type="ECO:0000256" key="2">
    <source>
        <dbReference type="ARBA" id="ARBA00013855"/>
    </source>
</evidence>
<dbReference type="Gene3D" id="2.40.10.350">
    <property type="entry name" value="Rod shape-determining protein MreC, domain 2"/>
    <property type="match status" value="1"/>
</dbReference>
<dbReference type="FunFam" id="2.40.10.340:FF:000001">
    <property type="entry name" value="Cell shape-determining protein MreC"/>
    <property type="match status" value="1"/>
</dbReference>
<evidence type="ECO:0000256" key="6">
    <source>
        <dbReference type="SAM" id="MobiDB-lite"/>
    </source>
</evidence>
<dbReference type="InterPro" id="IPR055342">
    <property type="entry name" value="MreC_beta-barrel_core"/>
</dbReference>
<feature type="domain" description="Rod shape-determining protein MreC beta-barrel core" evidence="7">
    <location>
        <begin position="123"/>
        <end position="270"/>
    </location>
</feature>
<dbReference type="Proteomes" id="UP000295763">
    <property type="component" value="Unassembled WGS sequence"/>
</dbReference>